<dbReference type="EMBL" id="HACG01035853">
    <property type="protein sequence ID" value="CEK82718.1"/>
    <property type="molecule type" value="Transcribed_RNA"/>
</dbReference>
<name>A0A0B7APD4_9EUPU</name>
<protein>
    <submittedName>
        <fullName evidence="1">Uncharacterized protein</fullName>
    </submittedName>
</protein>
<proteinExistence type="predicted"/>
<evidence type="ECO:0000313" key="1">
    <source>
        <dbReference type="EMBL" id="CEK82718.1"/>
    </source>
</evidence>
<accession>A0A0B7APD4</accession>
<organism evidence="1">
    <name type="scientific">Arion vulgaris</name>
    <dbReference type="NCBI Taxonomy" id="1028688"/>
    <lineage>
        <taxon>Eukaryota</taxon>
        <taxon>Metazoa</taxon>
        <taxon>Spiralia</taxon>
        <taxon>Lophotrochozoa</taxon>
        <taxon>Mollusca</taxon>
        <taxon>Gastropoda</taxon>
        <taxon>Heterobranchia</taxon>
        <taxon>Euthyneura</taxon>
        <taxon>Panpulmonata</taxon>
        <taxon>Eupulmonata</taxon>
        <taxon>Stylommatophora</taxon>
        <taxon>Helicina</taxon>
        <taxon>Arionoidea</taxon>
        <taxon>Arionidae</taxon>
        <taxon>Arion</taxon>
    </lineage>
</organism>
<gene>
    <name evidence="1" type="primary">ORF133124</name>
</gene>
<feature type="non-terminal residue" evidence="1">
    <location>
        <position position="1"/>
    </location>
</feature>
<sequence length="54" mass="6021">GNIGHLSDNIDQDGAAKALFVLESKNSNVCQYYHSHDYGRGSSSSSLFGYFYHY</sequence>
<reference evidence="1" key="1">
    <citation type="submission" date="2014-12" db="EMBL/GenBank/DDBJ databases">
        <title>Insight into the proteome of Arion vulgaris.</title>
        <authorList>
            <person name="Aradska J."/>
            <person name="Bulat T."/>
            <person name="Smidak R."/>
            <person name="Sarate P."/>
            <person name="Gangsoo J."/>
            <person name="Sialana F."/>
            <person name="Bilban M."/>
            <person name="Lubec G."/>
        </authorList>
    </citation>
    <scope>NUCLEOTIDE SEQUENCE</scope>
    <source>
        <tissue evidence="1">Skin</tissue>
    </source>
</reference>
<dbReference type="AlphaFoldDB" id="A0A0B7APD4"/>